<dbReference type="Pfam" id="PF01368">
    <property type="entry name" value="DHH"/>
    <property type="match status" value="1"/>
</dbReference>
<dbReference type="PANTHER" id="PTHR30255">
    <property type="entry name" value="SINGLE-STRANDED-DNA-SPECIFIC EXONUCLEASE RECJ"/>
    <property type="match status" value="1"/>
</dbReference>
<feature type="domain" description="RecJ OB" evidence="8">
    <location>
        <begin position="486"/>
        <end position="587"/>
    </location>
</feature>
<dbReference type="AlphaFoldDB" id="Q31M03"/>
<organism evidence="9 10">
    <name type="scientific">Synechococcus elongatus (strain ATCC 33912 / PCC 7942 / FACHB-805)</name>
    <name type="common">Anacystis nidulans R2</name>
    <dbReference type="NCBI Taxonomy" id="1140"/>
    <lineage>
        <taxon>Bacteria</taxon>
        <taxon>Bacillati</taxon>
        <taxon>Cyanobacteriota</taxon>
        <taxon>Cyanophyceae</taxon>
        <taxon>Synechococcales</taxon>
        <taxon>Synechococcaceae</taxon>
        <taxon>Synechococcus</taxon>
    </lineage>
</organism>
<dbReference type="Gene3D" id="3.10.310.30">
    <property type="match status" value="1"/>
</dbReference>
<dbReference type="InterPro" id="IPR038763">
    <property type="entry name" value="DHH_sf"/>
</dbReference>
<dbReference type="GO" id="GO:0006281">
    <property type="term" value="P:DNA repair"/>
    <property type="evidence" value="ECO:0007669"/>
    <property type="project" value="InterPro"/>
</dbReference>
<dbReference type="GO" id="GO:0003676">
    <property type="term" value="F:nucleic acid binding"/>
    <property type="evidence" value="ECO:0007669"/>
    <property type="project" value="InterPro"/>
</dbReference>
<sequence length="684" mass="75785">MSLPTIEKRIGTEVLISLPAQAATPLPEQRWILAPSSSQATVLATALNLPPVLAQVLINRGLGAIADARDYLKPEQQELPDPREEFEDLVESVLLLEKAIRSGDRIAICGDYDADGMTSTALLLRTFRQLGAKAEYAIPSRMQEGYGINERIVEEFAASGVRVVLTVDNGIAAYQPIARARELGLTVIVTDHHDLPPELPPANAILNPKLLPEESPYHGLAGVGVAYVLALCVAEQFNRQAELIRPLLELYTLGTIADLAPLTGVNRRWLQRGLRLLPQSQLVGVQALMEAAGVKTSDRSLKPEDIGFKLGPRINAIGRIGDPQVVIELLTTEDRDRAQELAGICEVTNQERRGLCDRITEEAIAIVEAEGFDNRQTAVLVLAQPNWHHGVIGIVASRLVERYGVPVFISSYEEDGHLRGSARGTPEFDVFAALEHCRDVLGRFGGHRAAGGFSLSAENLSAWRSRLEAFAADCLPVDCRRPAIQIDAELPIALASLNLFEQQQQLQPFGIANDEPLYWAKNLAILDQRRMGNGQEHLKLTLSDGQSKVTAVYWRWGDRPVPEDRVDVAYYLRENIWNDRRELQLEIAGIRLSQELDSITFLYGDRTYQLTTETIANSTIWRLTNAEGSILRIDCNRQQAKIQKSGQDWQAIDLDHPYLQGLMAQAKQILNSIQGRTQVQANLF</sequence>
<feature type="domain" description="DHHA1" evidence="7">
    <location>
        <begin position="378"/>
        <end position="472"/>
    </location>
</feature>
<evidence type="ECO:0000313" key="10">
    <source>
        <dbReference type="Proteomes" id="UP000889800"/>
    </source>
</evidence>
<protein>
    <recommendedName>
        <fullName evidence="2">Single-stranded-DNA-specific exonuclease RecJ</fullName>
    </recommendedName>
</protein>
<keyword evidence="10" id="KW-1185">Reference proteome</keyword>
<dbReference type="EMBL" id="CP000100">
    <property type="protein sequence ID" value="ABB57916.1"/>
    <property type="molecule type" value="Genomic_DNA"/>
</dbReference>
<accession>Q31M03</accession>
<dbReference type="BioCyc" id="SYNEL:SYNPCC7942_1886-MONOMER"/>
<evidence type="ECO:0000256" key="5">
    <source>
        <dbReference type="ARBA" id="ARBA00022839"/>
    </source>
</evidence>
<keyword evidence="4 9" id="KW-0378">Hydrolase</keyword>
<dbReference type="SUPFAM" id="SSF64182">
    <property type="entry name" value="DHH phosphoesterases"/>
    <property type="match status" value="1"/>
</dbReference>
<dbReference type="InterPro" id="IPR004610">
    <property type="entry name" value="RecJ"/>
</dbReference>
<dbReference type="RefSeq" id="WP_011378230.1">
    <property type="nucleotide sequence ID" value="NC_007604.1"/>
</dbReference>
<dbReference type="Gene3D" id="3.90.1640.30">
    <property type="match status" value="1"/>
</dbReference>
<dbReference type="Pfam" id="PF17768">
    <property type="entry name" value="RecJ_OB"/>
    <property type="match status" value="1"/>
</dbReference>
<dbReference type="KEGG" id="syf:Synpcc7942_1886"/>
<keyword evidence="3" id="KW-0540">Nuclease</keyword>
<gene>
    <name evidence="9" type="ordered locus">Synpcc7942_1886</name>
</gene>
<name>Q31M03_SYNE7</name>
<evidence type="ECO:0000256" key="2">
    <source>
        <dbReference type="ARBA" id="ARBA00019841"/>
    </source>
</evidence>
<dbReference type="Pfam" id="PF02272">
    <property type="entry name" value="DHHA1"/>
    <property type="match status" value="1"/>
</dbReference>
<dbReference type="GeneID" id="72430758"/>
<evidence type="ECO:0000259" key="8">
    <source>
        <dbReference type="Pfam" id="PF17768"/>
    </source>
</evidence>
<proteinExistence type="inferred from homology"/>
<dbReference type="STRING" id="1140.Synpcc7942_1886"/>
<evidence type="ECO:0000256" key="4">
    <source>
        <dbReference type="ARBA" id="ARBA00022801"/>
    </source>
</evidence>
<dbReference type="InterPro" id="IPR051673">
    <property type="entry name" value="SSDNA_exonuclease_RecJ"/>
</dbReference>
<dbReference type="PaxDb" id="1140-Synpcc7942_1886"/>
<comment type="similarity">
    <text evidence="1">Belongs to the RecJ family.</text>
</comment>
<evidence type="ECO:0000256" key="3">
    <source>
        <dbReference type="ARBA" id="ARBA00022722"/>
    </source>
</evidence>
<dbReference type="PANTHER" id="PTHR30255:SF2">
    <property type="entry name" value="SINGLE-STRANDED-DNA-SPECIFIC EXONUCLEASE RECJ"/>
    <property type="match status" value="1"/>
</dbReference>
<dbReference type="eggNOG" id="COG0608">
    <property type="taxonomic scope" value="Bacteria"/>
</dbReference>
<evidence type="ECO:0000313" key="9">
    <source>
        <dbReference type="EMBL" id="ABB57916.1"/>
    </source>
</evidence>
<reference evidence="10" key="1">
    <citation type="submission" date="2005-08" db="EMBL/GenBank/DDBJ databases">
        <title>Complete sequence of chromosome 1 of Synechococcus elongatus PCC 7942.</title>
        <authorList>
            <consortium name="US DOE Joint Genome Institute"/>
            <person name="Copeland A."/>
            <person name="Lucas S."/>
            <person name="Lapidus A."/>
            <person name="Barry K."/>
            <person name="Detter J.C."/>
            <person name="Glavina T."/>
            <person name="Hammon N."/>
            <person name="Israni S."/>
            <person name="Pitluck S."/>
            <person name="Schmutz J."/>
            <person name="Larimer F."/>
            <person name="Land M."/>
            <person name="Kyrpides N."/>
            <person name="Lykidis A."/>
            <person name="Richardson P."/>
        </authorList>
    </citation>
    <scope>NUCLEOTIDE SEQUENCE [LARGE SCALE GENOMIC DNA]</scope>
    <source>
        <strain evidence="10">ATCC 33912 / PCC 7942 / FACHB-805</strain>
    </source>
</reference>
<evidence type="ECO:0000259" key="6">
    <source>
        <dbReference type="Pfam" id="PF01368"/>
    </source>
</evidence>
<dbReference type="InterPro" id="IPR001667">
    <property type="entry name" value="DDH_dom"/>
</dbReference>
<dbReference type="GO" id="GO:0006310">
    <property type="term" value="P:DNA recombination"/>
    <property type="evidence" value="ECO:0007669"/>
    <property type="project" value="InterPro"/>
</dbReference>
<evidence type="ECO:0000256" key="1">
    <source>
        <dbReference type="ARBA" id="ARBA00005915"/>
    </source>
</evidence>
<dbReference type="InterPro" id="IPR003156">
    <property type="entry name" value="DHHA1_dom"/>
</dbReference>
<dbReference type="NCBIfam" id="TIGR00644">
    <property type="entry name" value="recJ"/>
    <property type="match status" value="1"/>
</dbReference>
<keyword evidence="5 9" id="KW-0269">Exonuclease</keyword>
<feature type="domain" description="DDH" evidence="6">
    <location>
        <begin position="105"/>
        <end position="255"/>
    </location>
</feature>
<dbReference type="HOGENOM" id="CLU_009736_5_0_3"/>
<dbReference type="Proteomes" id="UP000889800">
    <property type="component" value="Chromosome"/>
</dbReference>
<dbReference type="GO" id="GO:0008409">
    <property type="term" value="F:5'-3' exonuclease activity"/>
    <property type="evidence" value="ECO:0007669"/>
    <property type="project" value="InterPro"/>
</dbReference>
<evidence type="ECO:0000259" key="7">
    <source>
        <dbReference type="Pfam" id="PF02272"/>
    </source>
</evidence>
<dbReference type="InterPro" id="IPR041122">
    <property type="entry name" value="RecJ_OB"/>
</dbReference>